<dbReference type="Proteomes" id="UP000013827">
    <property type="component" value="Unassembled WGS sequence"/>
</dbReference>
<dbReference type="GO" id="GO:0005829">
    <property type="term" value="C:cytosol"/>
    <property type="evidence" value="ECO:0007669"/>
    <property type="project" value="TreeGrafter"/>
</dbReference>
<dbReference type="eggNOG" id="ENOG502S4H5">
    <property type="taxonomic scope" value="Eukaryota"/>
</dbReference>
<protein>
    <recommendedName>
        <fullName evidence="4">Ribosome-binding factor A</fullName>
    </recommendedName>
</protein>
<feature type="signal peptide" evidence="1">
    <location>
        <begin position="1"/>
        <end position="17"/>
    </location>
</feature>
<dbReference type="GeneID" id="17286634"/>
<dbReference type="PANTHER" id="PTHR33515">
    <property type="entry name" value="RIBOSOME-BINDING FACTOR A, CHLOROPLASTIC-RELATED"/>
    <property type="match status" value="1"/>
</dbReference>
<dbReference type="AlphaFoldDB" id="A0A0D3L029"/>
<dbReference type="RefSeq" id="XP_005793793.1">
    <property type="nucleotide sequence ID" value="XM_005793736.1"/>
</dbReference>
<dbReference type="GO" id="GO:0006364">
    <property type="term" value="P:rRNA processing"/>
    <property type="evidence" value="ECO:0007669"/>
    <property type="project" value="InterPro"/>
</dbReference>
<accession>A0A0D3L029</accession>
<dbReference type="KEGG" id="ehx:EMIHUDRAFT_199701"/>
<dbReference type="InterPro" id="IPR023799">
    <property type="entry name" value="RbfA_dom_sf"/>
</dbReference>
<feature type="chain" id="PRO_5044288183" description="Ribosome-binding factor A" evidence="1">
    <location>
        <begin position="18"/>
        <end position="183"/>
    </location>
</feature>
<dbReference type="PANTHER" id="PTHR33515:SF1">
    <property type="entry name" value="RIBOSOME-BINDING FACTOR A, CHLOROPLASTIC-RELATED"/>
    <property type="match status" value="1"/>
</dbReference>
<dbReference type="Gene3D" id="3.30.300.20">
    <property type="match status" value="1"/>
</dbReference>
<dbReference type="HOGENOM" id="CLU_1477705_0_0_1"/>
<dbReference type="SUPFAM" id="SSF89919">
    <property type="entry name" value="Ribosome-binding factor A, RbfA"/>
    <property type="match status" value="1"/>
</dbReference>
<dbReference type="Pfam" id="PF02033">
    <property type="entry name" value="RBFA"/>
    <property type="match status" value="1"/>
</dbReference>
<organism evidence="2 3">
    <name type="scientific">Emiliania huxleyi (strain CCMP1516)</name>
    <dbReference type="NCBI Taxonomy" id="280463"/>
    <lineage>
        <taxon>Eukaryota</taxon>
        <taxon>Haptista</taxon>
        <taxon>Haptophyta</taxon>
        <taxon>Prymnesiophyceae</taxon>
        <taxon>Isochrysidales</taxon>
        <taxon>Noelaerhabdaceae</taxon>
        <taxon>Emiliania</taxon>
    </lineage>
</organism>
<dbReference type="PaxDb" id="2903-EOD41364"/>
<evidence type="ECO:0000313" key="3">
    <source>
        <dbReference type="Proteomes" id="UP000013827"/>
    </source>
</evidence>
<name>A0A0D3L029_EMIH1</name>
<sequence length="183" mass="20201">MLLLVLTLVGLAPHHWCSRPAELSTIIRSGTVHGPRAIQERLRHMISIVDVDLSPDLSNARVKVSIIGERKDKISAIRWLQSSAGPIRHVMAQELKEMRRVPRLSFVHVDVSKAVDVMVRLDRLAEERERQGGADLLDDGLDFGASDEDAFGVGGGDEHGLWAVAKNDVGRAPVIWAFSFLIT</sequence>
<dbReference type="EnsemblProtists" id="EOD41364">
    <property type="protein sequence ID" value="EOD41364"/>
    <property type="gene ID" value="EMIHUDRAFT_199701"/>
</dbReference>
<dbReference type="InterPro" id="IPR000238">
    <property type="entry name" value="RbfA"/>
</dbReference>
<proteinExistence type="predicted"/>
<reference evidence="2" key="2">
    <citation type="submission" date="2024-10" db="UniProtKB">
        <authorList>
            <consortium name="EnsemblProtists"/>
        </authorList>
    </citation>
    <scope>IDENTIFICATION</scope>
</reference>
<evidence type="ECO:0008006" key="4">
    <source>
        <dbReference type="Google" id="ProtNLM"/>
    </source>
</evidence>
<evidence type="ECO:0000256" key="1">
    <source>
        <dbReference type="SAM" id="SignalP"/>
    </source>
</evidence>
<dbReference type="GO" id="GO:0043024">
    <property type="term" value="F:ribosomal small subunit binding"/>
    <property type="evidence" value="ECO:0007669"/>
    <property type="project" value="TreeGrafter"/>
</dbReference>
<keyword evidence="1" id="KW-0732">Signal</keyword>
<keyword evidence="3" id="KW-1185">Reference proteome</keyword>
<reference evidence="3" key="1">
    <citation type="journal article" date="2013" name="Nature">
        <title>Pan genome of the phytoplankton Emiliania underpins its global distribution.</title>
        <authorList>
            <person name="Read B.A."/>
            <person name="Kegel J."/>
            <person name="Klute M.J."/>
            <person name="Kuo A."/>
            <person name="Lefebvre S.C."/>
            <person name="Maumus F."/>
            <person name="Mayer C."/>
            <person name="Miller J."/>
            <person name="Monier A."/>
            <person name="Salamov A."/>
            <person name="Young J."/>
            <person name="Aguilar M."/>
            <person name="Claverie J.M."/>
            <person name="Frickenhaus S."/>
            <person name="Gonzalez K."/>
            <person name="Herman E.K."/>
            <person name="Lin Y.C."/>
            <person name="Napier J."/>
            <person name="Ogata H."/>
            <person name="Sarno A.F."/>
            <person name="Shmutz J."/>
            <person name="Schroeder D."/>
            <person name="de Vargas C."/>
            <person name="Verret F."/>
            <person name="von Dassow P."/>
            <person name="Valentin K."/>
            <person name="Van de Peer Y."/>
            <person name="Wheeler G."/>
            <person name="Dacks J.B."/>
            <person name="Delwiche C.F."/>
            <person name="Dyhrman S.T."/>
            <person name="Glockner G."/>
            <person name="John U."/>
            <person name="Richards T."/>
            <person name="Worden A.Z."/>
            <person name="Zhang X."/>
            <person name="Grigoriev I.V."/>
            <person name="Allen A.E."/>
            <person name="Bidle K."/>
            <person name="Borodovsky M."/>
            <person name="Bowler C."/>
            <person name="Brownlee C."/>
            <person name="Cock J.M."/>
            <person name="Elias M."/>
            <person name="Gladyshev V.N."/>
            <person name="Groth M."/>
            <person name="Guda C."/>
            <person name="Hadaegh A."/>
            <person name="Iglesias-Rodriguez M.D."/>
            <person name="Jenkins J."/>
            <person name="Jones B.M."/>
            <person name="Lawson T."/>
            <person name="Leese F."/>
            <person name="Lindquist E."/>
            <person name="Lobanov A."/>
            <person name="Lomsadze A."/>
            <person name="Malik S.B."/>
            <person name="Marsh M.E."/>
            <person name="Mackinder L."/>
            <person name="Mock T."/>
            <person name="Mueller-Roeber B."/>
            <person name="Pagarete A."/>
            <person name="Parker M."/>
            <person name="Probert I."/>
            <person name="Quesneville H."/>
            <person name="Raines C."/>
            <person name="Rensing S.A."/>
            <person name="Riano-Pachon D.M."/>
            <person name="Richier S."/>
            <person name="Rokitta S."/>
            <person name="Shiraiwa Y."/>
            <person name="Soanes D.M."/>
            <person name="van der Giezen M."/>
            <person name="Wahlund T.M."/>
            <person name="Williams B."/>
            <person name="Wilson W."/>
            <person name="Wolfe G."/>
            <person name="Wurch L.L."/>
        </authorList>
    </citation>
    <scope>NUCLEOTIDE SEQUENCE</scope>
</reference>
<dbReference type="InterPro" id="IPR015946">
    <property type="entry name" value="KH_dom-like_a/b"/>
</dbReference>
<evidence type="ECO:0000313" key="2">
    <source>
        <dbReference type="EnsemblProtists" id="EOD41364"/>
    </source>
</evidence>